<proteinExistence type="predicted"/>
<dbReference type="InterPro" id="IPR010998">
    <property type="entry name" value="Integrase_recombinase_N"/>
</dbReference>
<sequence length="400" mass="44809">MEASRDLASLAVPLVGELVAMDDPWDPYRLVDPTGVPVESVSAYLQDMQGAGKPPTTARSYGMDLLRWFRFLWATGVPWEQATRLEARDFSRWLLVAGQPARPHWRSGGAASWTVGGKPYAASVRAHSETVLRGFYDFHIEAGTGRILNPFPLDRSRRGRRDHVHHNPMEPHRRERTGLYRPTVPKRVPRSVPDEEFNEIFARLPSHRDRALVAFYVSTGARASELLSATQGGADPGRQLIAVRKGTGEVQELPSSTDAFVWLRLYQLEMEDSIPRGRRLSLWWTLRAPSRPLTYHAAHRMFERVNVLAGTSATLHALRHTAAYRMAQDSGLPLTDVQFVLGHALLTTTQIYLTPRKEEVIRRVLAHHAEQTRQAAARTAPAPAAGYRAETLNVLFGGQP</sequence>
<organism evidence="4 5">
    <name type="scientific">Streptomyces cuspidosporus</name>
    <dbReference type="NCBI Taxonomy" id="66882"/>
    <lineage>
        <taxon>Bacteria</taxon>
        <taxon>Bacillati</taxon>
        <taxon>Actinomycetota</taxon>
        <taxon>Actinomycetes</taxon>
        <taxon>Kitasatosporales</taxon>
        <taxon>Streptomycetaceae</taxon>
        <taxon>Streptomyces</taxon>
    </lineage>
</organism>
<keyword evidence="1" id="KW-0238">DNA-binding</keyword>
<evidence type="ECO:0000259" key="3">
    <source>
        <dbReference type="PROSITE" id="PS51898"/>
    </source>
</evidence>
<evidence type="ECO:0000313" key="5">
    <source>
        <dbReference type="Proteomes" id="UP001500253"/>
    </source>
</evidence>
<dbReference type="EMBL" id="BAAASD010000004">
    <property type="protein sequence ID" value="GAA2331167.1"/>
    <property type="molecule type" value="Genomic_DNA"/>
</dbReference>
<feature type="domain" description="Tyr recombinase" evidence="3">
    <location>
        <begin position="187"/>
        <end position="365"/>
    </location>
</feature>
<dbReference type="InterPro" id="IPR002104">
    <property type="entry name" value="Integrase_catalytic"/>
</dbReference>
<accession>A0ABP5SHD4</accession>
<dbReference type="Proteomes" id="UP001500253">
    <property type="component" value="Unassembled WGS sequence"/>
</dbReference>
<comment type="caution">
    <text evidence="4">The sequence shown here is derived from an EMBL/GenBank/DDBJ whole genome shotgun (WGS) entry which is preliminary data.</text>
</comment>
<keyword evidence="2" id="KW-0233">DNA recombination</keyword>
<evidence type="ECO:0000256" key="1">
    <source>
        <dbReference type="ARBA" id="ARBA00023125"/>
    </source>
</evidence>
<protein>
    <submittedName>
        <fullName evidence="4">Site-specific integrase</fullName>
    </submittedName>
</protein>
<keyword evidence="5" id="KW-1185">Reference proteome</keyword>
<dbReference type="InterPro" id="IPR013762">
    <property type="entry name" value="Integrase-like_cat_sf"/>
</dbReference>
<evidence type="ECO:0000256" key="2">
    <source>
        <dbReference type="ARBA" id="ARBA00023172"/>
    </source>
</evidence>
<evidence type="ECO:0000313" key="4">
    <source>
        <dbReference type="EMBL" id="GAA2331167.1"/>
    </source>
</evidence>
<dbReference type="SUPFAM" id="SSF56349">
    <property type="entry name" value="DNA breaking-rejoining enzymes"/>
    <property type="match status" value="1"/>
</dbReference>
<dbReference type="InterPro" id="IPR050090">
    <property type="entry name" value="Tyrosine_recombinase_XerCD"/>
</dbReference>
<dbReference type="CDD" id="cd00397">
    <property type="entry name" value="DNA_BRE_C"/>
    <property type="match status" value="1"/>
</dbReference>
<dbReference type="Pfam" id="PF00589">
    <property type="entry name" value="Phage_integrase"/>
    <property type="match status" value="1"/>
</dbReference>
<dbReference type="InterPro" id="IPR011010">
    <property type="entry name" value="DNA_brk_join_enz"/>
</dbReference>
<dbReference type="PROSITE" id="PS51898">
    <property type="entry name" value="TYR_RECOMBINASE"/>
    <property type="match status" value="1"/>
</dbReference>
<dbReference type="PANTHER" id="PTHR30349">
    <property type="entry name" value="PHAGE INTEGRASE-RELATED"/>
    <property type="match status" value="1"/>
</dbReference>
<dbReference type="Gene3D" id="1.10.150.130">
    <property type="match status" value="1"/>
</dbReference>
<gene>
    <name evidence="4" type="ORF">GCM10010246_12890</name>
</gene>
<dbReference type="Gene3D" id="1.10.443.10">
    <property type="entry name" value="Intergrase catalytic core"/>
    <property type="match status" value="1"/>
</dbReference>
<name>A0ABP5SHD4_9ACTN</name>
<reference evidence="5" key="1">
    <citation type="journal article" date="2019" name="Int. J. Syst. Evol. Microbiol.">
        <title>The Global Catalogue of Microorganisms (GCM) 10K type strain sequencing project: providing services to taxonomists for standard genome sequencing and annotation.</title>
        <authorList>
            <consortium name="The Broad Institute Genomics Platform"/>
            <consortium name="The Broad Institute Genome Sequencing Center for Infectious Disease"/>
            <person name="Wu L."/>
            <person name="Ma J."/>
        </authorList>
    </citation>
    <scope>NUCLEOTIDE SEQUENCE [LARGE SCALE GENOMIC DNA]</scope>
    <source>
        <strain evidence="5">JCM 4316</strain>
    </source>
</reference>
<dbReference type="PANTHER" id="PTHR30349:SF81">
    <property type="entry name" value="TYROSINE RECOMBINASE XERC"/>
    <property type="match status" value="1"/>
</dbReference>